<dbReference type="InterPro" id="IPR055570">
    <property type="entry name" value="DUF7146"/>
</dbReference>
<dbReference type="InterPro" id="IPR006171">
    <property type="entry name" value="TOPRIM_dom"/>
</dbReference>
<comment type="caution">
    <text evidence="2">The sequence shown here is derived from an EMBL/GenBank/DDBJ whole genome shotgun (WGS) entry which is preliminary data.</text>
</comment>
<dbReference type="CDD" id="cd01029">
    <property type="entry name" value="TOPRIM_primases"/>
    <property type="match status" value="1"/>
</dbReference>
<protein>
    <submittedName>
        <fullName evidence="2">DNA primase</fullName>
    </submittedName>
</protein>
<accession>A0A7V8IHG2</accession>
<dbReference type="RefSeq" id="WP_039351477.1">
    <property type="nucleotide sequence ID" value="NZ_JSXC01000037.1"/>
</dbReference>
<sequence>MKTSQAAIGKWPQIFEYYGLPPVTGKNHFKGECPMCGKKGKLRIDDKEGAGTWVCVCGSGDGWSLLTHSTGKDFATLAPEVDRLIGNVYVRDEQQAPAPKSAPQAHREKVIRKFPTLAHLRGTPAAQYLFNRGITNLPSDAIRYCDSQRAMGEIFQAIYSLATDDKGNLCYLHRTLLDGDKKADIGQSQKRLMKLQSESYLEHARSVAIRMFPVATTLGISEGIENALSCHQITGCNTWSVMNSAFMKKFLAPRGVTHLIIFADMDNNATGHAAAFACAEANLKAKNDIQRVSVRWPKSGDFNDLLTEGRDVYEQTFHRGGVQ</sequence>
<dbReference type="Pfam" id="PF23639">
    <property type="entry name" value="DUF7146"/>
    <property type="match status" value="1"/>
</dbReference>
<dbReference type="Proteomes" id="UP000053038">
    <property type="component" value="Unassembled WGS sequence"/>
</dbReference>
<dbReference type="SMART" id="SM00778">
    <property type="entry name" value="Prim_Zn_Ribbon"/>
    <property type="match status" value="1"/>
</dbReference>
<dbReference type="Pfam" id="PF13362">
    <property type="entry name" value="Toprim_3"/>
    <property type="match status" value="1"/>
</dbReference>
<organism evidence="2 3">
    <name type="scientific">Pectobacterium fontis</name>
    <dbReference type="NCBI Taxonomy" id="2558042"/>
    <lineage>
        <taxon>Bacteria</taxon>
        <taxon>Pseudomonadati</taxon>
        <taxon>Pseudomonadota</taxon>
        <taxon>Gammaproteobacteria</taxon>
        <taxon>Enterobacterales</taxon>
        <taxon>Pectobacteriaceae</taxon>
        <taxon>Pectobacterium</taxon>
    </lineage>
</organism>
<gene>
    <name evidence="2" type="ORF">OI69_13645</name>
</gene>
<keyword evidence="3" id="KW-1185">Reference proteome</keyword>
<reference evidence="2 3" key="1">
    <citation type="submission" date="2014-10" db="EMBL/GenBank/DDBJ databases">
        <title>Genome sequence of Pectobacterium carotovorum M022.</title>
        <authorList>
            <person name="Chan K.-G."/>
            <person name="Tan W.-S."/>
        </authorList>
    </citation>
    <scope>NUCLEOTIDE SEQUENCE [LARGE SCALE GENOMIC DNA]</scope>
    <source>
        <strain evidence="2 3">M022</strain>
    </source>
</reference>
<evidence type="ECO:0000259" key="1">
    <source>
        <dbReference type="SMART" id="SM00778"/>
    </source>
</evidence>
<dbReference type="EMBL" id="JSXC01000037">
    <property type="protein sequence ID" value="KHN50703.1"/>
    <property type="molecule type" value="Genomic_DNA"/>
</dbReference>
<dbReference type="InterPro" id="IPR034154">
    <property type="entry name" value="TOPRIM_DnaG/twinkle"/>
</dbReference>
<feature type="domain" description="DNA primase/helicase Gp4 N-terminal Bacteriophage T7-like" evidence="1">
    <location>
        <begin position="28"/>
        <end position="63"/>
    </location>
</feature>
<evidence type="ECO:0000313" key="2">
    <source>
        <dbReference type="EMBL" id="KHN50703.1"/>
    </source>
</evidence>
<dbReference type="OrthoDB" id="784829at2"/>
<proteinExistence type="predicted"/>
<evidence type="ECO:0000313" key="3">
    <source>
        <dbReference type="Proteomes" id="UP000053038"/>
    </source>
</evidence>
<dbReference type="AlphaFoldDB" id="A0A7V8IHG2"/>
<dbReference type="GO" id="GO:0004386">
    <property type="term" value="F:helicase activity"/>
    <property type="evidence" value="ECO:0007669"/>
    <property type="project" value="InterPro"/>
</dbReference>
<dbReference type="GO" id="GO:0008270">
    <property type="term" value="F:zinc ion binding"/>
    <property type="evidence" value="ECO:0007669"/>
    <property type="project" value="InterPro"/>
</dbReference>
<dbReference type="Pfam" id="PF08273">
    <property type="entry name" value="Zn_Ribbon_Prim"/>
    <property type="match status" value="1"/>
</dbReference>
<name>A0A7V8IHG2_9GAMM</name>
<dbReference type="InterPro" id="IPR013237">
    <property type="entry name" value="Phage_T7_Gp4_N"/>
</dbReference>